<dbReference type="InterPro" id="IPR050416">
    <property type="entry name" value="FAD-linked_Oxidoreductase"/>
</dbReference>
<dbReference type="PANTHER" id="PTHR42973:SF39">
    <property type="entry name" value="FAD-BINDING PCMH-TYPE DOMAIN-CONTAINING PROTEIN"/>
    <property type="match status" value="1"/>
</dbReference>
<protein>
    <recommendedName>
        <fullName evidence="7">FAD-binding PCMH-type domain-containing protein</fullName>
    </recommendedName>
</protein>
<keyword evidence="9" id="KW-1185">Reference proteome</keyword>
<dbReference type="InterPro" id="IPR016169">
    <property type="entry name" value="FAD-bd_PCMH_sub2"/>
</dbReference>
<comment type="cofactor">
    <cofactor evidence="1">
        <name>FAD</name>
        <dbReference type="ChEBI" id="CHEBI:57692"/>
    </cofactor>
</comment>
<accession>A0A9N9UAH0</accession>
<dbReference type="GO" id="GO:0016491">
    <property type="term" value="F:oxidoreductase activity"/>
    <property type="evidence" value="ECO:0007669"/>
    <property type="project" value="UniProtKB-KW"/>
</dbReference>
<dbReference type="Pfam" id="PF01565">
    <property type="entry name" value="FAD_binding_4"/>
    <property type="match status" value="1"/>
</dbReference>
<dbReference type="Proteomes" id="UP000754883">
    <property type="component" value="Unassembled WGS sequence"/>
</dbReference>
<evidence type="ECO:0000256" key="6">
    <source>
        <dbReference type="SAM" id="SignalP"/>
    </source>
</evidence>
<keyword evidence="5" id="KW-0560">Oxidoreductase</keyword>
<dbReference type="InterPro" id="IPR006093">
    <property type="entry name" value="Oxy_OxRdtase_FAD_BS"/>
</dbReference>
<dbReference type="AlphaFoldDB" id="A0A9N9UAH0"/>
<feature type="chain" id="PRO_5040378318" description="FAD-binding PCMH-type domain-containing protein" evidence="6">
    <location>
        <begin position="23"/>
        <end position="595"/>
    </location>
</feature>
<reference evidence="8" key="1">
    <citation type="submission" date="2021-10" db="EMBL/GenBank/DDBJ databases">
        <authorList>
            <person name="Piombo E."/>
        </authorList>
    </citation>
    <scope>NUCLEOTIDE SEQUENCE</scope>
</reference>
<dbReference type="PANTHER" id="PTHR42973">
    <property type="entry name" value="BINDING OXIDOREDUCTASE, PUTATIVE (AFU_ORTHOLOGUE AFUA_1G17690)-RELATED"/>
    <property type="match status" value="1"/>
</dbReference>
<evidence type="ECO:0000256" key="1">
    <source>
        <dbReference type="ARBA" id="ARBA00001974"/>
    </source>
</evidence>
<dbReference type="InterPro" id="IPR016166">
    <property type="entry name" value="FAD-bd_PCMH"/>
</dbReference>
<keyword evidence="6" id="KW-0732">Signal</keyword>
<dbReference type="EMBL" id="CABFNO020001394">
    <property type="protein sequence ID" value="CAG9984773.1"/>
    <property type="molecule type" value="Genomic_DNA"/>
</dbReference>
<evidence type="ECO:0000259" key="7">
    <source>
        <dbReference type="PROSITE" id="PS51387"/>
    </source>
</evidence>
<dbReference type="Gene3D" id="3.30.465.10">
    <property type="match status" value="2"/>
</dbReference>
<dbReference type="PROSITE" id="PS51387">
    <property type="entry name" value="FAD_PCMH"/>
    <property type="match status" value="1"/>
</dbReference>
<dbReference type="InterPro" id="IPR036318">
    <property type="entry name" value="FAD-bd_PCMH-like_sf"/>
</dbReference>
<evidence type="ECO:0000256" key="5">
    <source>
        <dbReference type="ARBA" id="ARBA00023002"/>
    </source>
</evidence>
<comment type="similarity">
    <text evidence="2">Belongs to the oxygen-dependent FAD-linked oxidoreductase family.</text>
</comment>
<comment type="caution">
    <text evidence="8">The sequence shown here is derived from an EMBL/GenBank/DDBJ whole genome shotgun (WGS) entry which is preliminary data.</text>
</comment>
<dbReference type="Pfam" id="PF08031">
    <property type="entry name" value="BBE"/>
    <property type="match status" value="1"/>
</dbReference>
<dbReference type="GO" id="GO:0071949">
    <property type="term" value="F:FAD binding"/>
    <property type="evidence" value="ECO:0007669"/>
    <property type="project" value="InterPro"/>
</dbReference>
<evidence type="ECO:0000313" key="9">
    <source>
        <dbReference type="Proteomes" id="UP000754883"/>
    </source>
</evidence>
<evidence type="ECO:0000313" key="8">
    <source>
        <dbReference type="EMBL" id="CAG9984773.1"/>
    </source>
</evidence>
<evidence type="ECO:0000256" key="4">
    <source>
        <dbReference type="ARBA" id="ARBA00022827"/>
    </source>
</evidence>
<dbReference type="SUPFAM" id="SSF56176">
    <property type="entry name" value="FAD-binding/transporter-associated domain-like"/>
    <property type="match status" value="1"/>
</dbReference>
<dbReference type="OrthoDB" id="9983560at2759"/>
<dbReference type="InterPro" id="IPR012951">
    <property type="entry name" value="BBE"/>
</dbReference>
<gene>
    <name evidence="8" type="ORF">CBYS24578_00006506</name>
</gene>
<proteinExistence type="inferred from homology"/>
<name>A0A9N9UAH0_9HYPO</name>
<keyword evidence="3" id="KW-0285">Flavoprotein</keyword>
<feature type="domain" description="FAD-binding PCMH-type" evidence="7">
    <location>
        <begin position="118"/>
        <end position="301"/>
    </location>
</feature>
<keyword evidence="4" id="KW-0274">FAD</keyword>
<feature type="signal peptide" evidence="6">
    <location>
        <begin position="1"/>
        <end position="22"/>
    </location>
</feature>
<dbReference type="InterPro" id="IPR006094">
    <property type="entry name" value="Oxid_FAD_bind_N"/>
</dbReference>
<evidence type="ECO:0000256" key="3">
    <source>
        <dbReference type="ARBA" id="ARBA00022630"/>
    </source>
</evidence>
<dbReference type="PROSITE" id="PS00862">
    <property type="entry name" value="OX2_COVAL_FAD"/>
    <property type="match status" value="1"/>
</dbReference>
<sequence>MYCRFLWYLAAARWAFELQAAAESIKTPDCKAFPGKSTWPAQEQWDRLNATLSGRLIKPLAPAGVCHAEQPNFSKDACEALGKEWTGYDFHLDDPVSMMFANWANTTCTPDPSKPCTTAGYPAYVVNAGSAEDVKAGVDFAREMNVRLVVKSTGHDFLGRSIAPGSLSIWTRHLRSINFHQGEYKLSGNETVIKGDAVTAGAGVGMYELYQAMDKYGKVVVGGGAQTVSLGGYLTGGGHSPLGLHYGLGADNVLEMVVVTPAGEILTVNEEQSPDLFWALRGGGGSTFGVVISYTIRAYPTPQVQHTLVFTIIPSNSSRRNEFMGFMMGKVPELMDSGLSGLCIVDPDGKTSDVYNLPANMSMFAGSLTLLDRGPDDYITLLDQLNSTLQERFGGEASLVAEKPKSYGTFLEWFSLQTNLQPGRTFLIESWLLDRDALTNNPDALVKAVTSAAKPARTIYFYNFAGKGVQEAKPRGGSTAIHPGWRKAYTLAISDVEFDPYSQTSEMETARSMIEAYKPLRELALGMGSYHNEVDLTMQQGMIYDKTPHETFWGDNYERLLKIKRSIDPDDVFWCTPCVGNDRWEQKENGMLCKL</sequence>
<evidence type="ECO:0000256" key="2">
    <source>
        <dbReference type="ARBA" id="ARBA00005466"/>
    </source>
</evidence>
<organism evidence="8 9">
    <name type="scientific">Clonostachys byssicola</name>
    <dbReference type="NCBI Taxonomy" id="160290"/>
    <lineage>
        <taxon>Eukaryota</taxon>
        <taxon>Fungi</taxon>
        <taxon>Dikarya</taxon>
        <taxon>Ascomycota</taxon>
        <taxon>Pezizomycotina</taxon>
        <taxon>Sordariomycetes</taxon>
        <taxon>Hypocreomycetidae</taxon>
        <taxon>Hypocreales</taxon>
        <taxon>Bionectriaceae</taxon>
        <taxon>Clonostachys</taxon>
    </lineage>
</organism>